<gene>
    <name evidence="2" type="ORF">ACFONA_06470</name>
</gene>
<proteinExistence type="predicted"/>
<dbReference type="EMBL" id="JBHRXP010000002">
    <property type="protein sequence ID" value="MFC3579808.1"/>
    <property type="molecule type" value="Genomic_DNA"/>
</dbReference>
<feature type="domain" description="PIN" evidence="1">
    <location>
        <begin position="3"/>
        <end position="120"/>
    </location>
</feature>
<protein>
    <submittedName>
        <fullName evidence="2">Type II toxin-antitoxin system VapC family toxin</fullName>
    </submittedName>
</protein>
<dbReference type="Gene3D" id="3.40.50.1010">
    <property type="entry name" value="5'-nuclease"/>
    <property type="match status" value="1"/>
</dbReference>
<reference evidence="3" key="1">
    <citation type="journal article" date="2019" name="Int. J. Syst. Evol. Microbiol.">
        <title>The Global Catalogue of Microorganisms (GCM) 10K type strain sequencing project: providing services to taxonomists for standard genome sequencing and annotation.</title>
        <authorList>
            <consortium name="The Broad Institute Genomics Platform"/>
            <consortium name="The Broad Institute Genome Sequencing Center for Infectious Disease"/>
            <person name="Wu L."/>
            <person name="Ma J."/>
        </authorList>
    </citation>
    <scope>NUCLEOTIDE SEQUENCE [LARGE SCALE GENOMIC DNA]</scope>
    <source>
        <strain evidence="3">KCTC 42739</strain>
    </source>
</reference>
<dbReference type="InterPro" id="IPR029060">
    <property type="entry name" value="PIN-like_dom_sf"/>
</dbReference>
<evidence type="ECO:0000313" key="2">
    <source>
        <dbReference type="EMBL" id="MFC3579808.1"/>
    </source>
</evidence>
<dbReference type="SUPFAM" id="SSF88723">
    <property type="entry name" value="PIN domain-like"/>
    <property type="match status" value="1"/>
</dbReference>
<dbReference type="Pfam" id="PF01850">
    <property type="entry name" value="PIN"/>
    <property type="match status" value="1"/>
</dbReference>
<keyword evidence="3" id="KW-1185">Reference proteome</keyword>
<dbReference type="RefSeq" id="WP_261293303.1">
    <property type="nucleotide sequence ID" value="NZ_JANQBK010000003.1"/>
</dbReference>
<evidence type="ECO:0000313" key="3">
    <source>
        <dbReference type="Proteomes" id="UP001595713"/>
    </source>
</evidence>
<sequence>MRILLDTHFVQRLVAEPTKISRSEHALMSRNDLVVSSVSIWEFRIKWDKHGGMRRRDLLDPHKALQFVIDNEMELAPLTGTDCAASLDVAIDHHDPFDVMLLVHAQCLGARLLTRDTRLLDHPLAISA</sequence>
<dbReference type="Proteomes" id="UP001595713">
    <property type="component" value="Unassembled WGS sequence"/>
</dbReference>
<name>A0ABV7STK1_9SPHN</name>
<comment type="caution">
    <text evidence="2">The sequence shown here is derived from an EMBL/GenBank/DDBJ whole genome shotgun (WGS) entry which is preliminary data.</text>
</comment>
<evidence type="ECO:0000259" key="1">
    <source>
        <dbReference type="Pfam" id="PF01850"/>
    </source>
</evidence>
<organism evidence="2 3">
    <name type="scientific">Sphingomonas hylomeconis</name>
    <dbReference type="NCBI Taxonomy" id="1395958"/>
    <lineage>
        <taxon>Bacteria</taxon>
        <taxon>Pseudomonadati</taxon>
        <taxon>Pseudomonadota</taxon>
        <taxon>Alphaproteobacteria</taxon>
        <taxon>Sphingomonadales</taxon>
        <taxon>Sphingomonadaceae</taxon>
        <taxon>Sphingomonas</taxon>
    </lineage>
</organism>
<dbReference type="InterPro" id="IPR002716">
    <property type="entry name" value="PIN_dom"/>
</dbReference>
<accession>A0ABV7STK1</accession>